<evidence type="ECO:0000313" key="3">
    <source>
        <dbReference type="Proteomes" id="UP000528460"/>
    </source>
</evidence>
<gene>
    <name evidence="2" type="ORF">HNS30_22880</name>
</gene>
<dbReference type="InterPro" id="IPR000305">
    <property type="entry name" value="GIY-YIG_endonuc"/>
</dbReference>
<accession>A0A7Y4NEU5</accession>
<feature type="domain" description="GIY-YIG" evidence="1">
    <location>
        <begin position="26"/>
        <end position="107"/>
    </location>
</feature>
<dbReference type="AlphaFoldDB" id="A0A7Y4NEU5"/>
<proteinExistence type="predicted"/>
<dbReference type="RefSeq" id="WP_171417904.1">
    <property type="nucleotide sequence ID" value="NZ_JABFJW010000189.1"/>
</dbReference>
<evidence type="ECO:0000313" key="2">
    <source>
        <dbReference type="EMBL" id="NOK11888.1"/>
    </source>
</evidence>
<protein>
    <submittedName>
        <fullName evidence="2">GIY-YIG nuclease family protein</fullName>
    </submittedName>
</protein>
<name>A0A7Y4NEU5_9BACT</name>
<sequence length="112" mass="12489">MKLADLVPAPQHHAFFDLYALNRIADCAGCYCLTNANGDILYVGQAVSVQRRLIQHFGSPKRNELTPHGRVSRVSWREEGALRLSALERGWLETIRLKDGALPPLNRVSAPL</sequence>
<evidence type="ECO:0000259" key="1">
    <source>
        <dbReference type="PROSITE" id="PS50164"/>
    </source>
</evidence>
<dbReference type="Proteomes" id="UP000528460">
    <property type="component" value="Unassembled WGS sequence"/>
</dbReference>
<dbReference type="EMBL" id="JABFJW010000189">
    <property type="protein sequence ID" value="NOK11888.1"/>
    <property type="molecule type" value="Genomic_DNA"/>
</dbReference>
<dbReference type="Gene3D" id="3.40.1440.10">
    <property type="entry name" value="GIY-YIG endonuclease"/>
    <property type="match status" value="1"/>
</dbReference>
<dbReference type="PROSITE" id="PS50164">
    <property type="entry name" value="GIY_YIG"/>
    <property type="match status" value="1"/>
</dbReference>
<comment type="caution">
    <text evidence="2">The sequence shown here is derived from an EMBL/GenBank/DDBJ whole genome shotgun (WGS) entry which is preliminary data.</text>
</comment>
<organism evidence="2 3">
    <name type="scientific">Corallococcus exercitus</name>
    <dbReference type="NCBI Taxonomy" id="2316736"/>
    <lineage>
        <taxon>Bacteria</taxon>
        <taxon>Pseudomonadati</taxon>
        <taxon>Myxococcota</taxon>
        <taxon>Myxococcia</taxon>
        <taxon>Myxococcales</taxon>
        <taxon>Cystobacterineae</taxon>
        <taxon>Myxococcaceae</taxon>
        <taxon>Corallococcus</taxon>
    </lineage>
</organism>
<reference evidence="2 3" key="1">
    <citation type="submission" date="2020-05" db="EMBL/GenBank/DDBJ databases">
        <authorList>
            <person name="Whitworth D."/>
        </authorList>
    </citation>
    <scope>NUCLEOTIDE SEQUENCE [LARGE SCALE GENOMIC DNA]</scope>
    <source>
        <strain evidence="2 3">CA046A</strain>
    </source>
</reference>
<dbReference type="Pfam" id="PF01541">
    <property type="entry name" value="GIY-YIG"/>
    <property type="match status" value="1"/>
</dbReference>
<dbReference type="SUPFAM" id="SSF82771">
    <property type="entry name" value="GIY-YIG endonuclease"/>
    <property type="match status" value="1"/>
</dbReference>
<dbReference type="InterPro" id="IPR035901">
    <property type="entry name" value="GIY-YIG_endonuc_sf"/>
</dbReference>